<keyword evidence="2" id="KW-1185">Reference proteome</keyword>
<dbReference type="GO" id="GO:0019441">
    <property type="term" value="P:L-tryptophan catabolic process to kynurenine"/>
    <property type="evidence" value="ECO:0007669"/>
    <property type="project" value="InterPro"/>
</dbReference>
<dbReference type="OrthoDB" id="7067800at2"/>
<dbReference type="PANTHER" id="PTHR34861">
    <property type="match status" value="1"/>
</dbReference>
<dbReference type="SUPFAM" id="SSF102198">
    <property type="entry name" value="Putative cyclase"/>
    <property type="match status" value="1"/>
</dbReference>
<dbReference type="GO" id="GO:0004061">
    <property type="term" value="F:arylformamidase activity"/>
    <property type="evidence" value="ECO:0007669"/>
    <property type="project" value="InterPro"/>
</dbReference>
<proteinExistence type="predicted"/>
<dbReference type="RefSeq" id="WP_159230472.1">
    <property type="nucleotide sequence ID" value="NZ_CACSIP010000014.1"/>
</dbReference>
<gene>
    <name evidence="1" type="ORF">AELLOGFF_03836</name>
</gene>
<dbReference type="InterPro" id="IPR007325">
    <property type="entry name" value="KFase/CYL"/>
</dbReference>
<protein>
    <recommendedName>
        <fullName evidence="3">Cyclase</fullName>
    </recommendedName>
</protein>
<dbReference type="InterPro" id="IPR037175">
    <property type="entry name" value="KFase_sf"/>
</dbReference>
<evidence type="ECO:0000313" key="2">
    <source>
        <dbReference type="Proteomes" id="UP000430146"/>
    </source>
</evidence>
<sequence>MTADLPLYHQLPTAADGGRSAWGVFGAADELGTLNLIDAAAVKASTQAVRAGRVFALNAPLDFFEPPLDTAREPLSRRTIQGDMGGFADVDDAIDSFYPQVSSQWDALGHVAYAGEHFYNGATLREVLDGRRNSIATWAARGIVGRGVVIDVARFCAGRWRGGAVGAGAVTFGVDDLEAARQAAGIEYSQGCILLLHTGFLSWYAEQDRVAREILPHHLTSPGIDHTEEMAAYLWDNRIGAIAADNFAVEVWPADLGRSAQPFGFLHRILIGQLGMALGELWDLRALAADCSRDDVYECMVASAPLHIAGGVGSPANALAIK</sequence>
<dbReference type="Gene3D" id="3.50.30.50">
    <property type="entry name" value="Putative cyclase"/>
    <property type="match status" value="1"/>
</dbReference>
<dbReference type="Proteomes" id="UP000430146">
    <property type="component" value="Unassembled WGS sequence"/>
</dbReference>
<reference evidence="1 2" key="1">
    <citation type="submission" date="2019-11" db="EMBL/GenBank/DDBJ databases">
        <authorList>
            <person name="Holert J."/>
        </authorList>
    </citation>
    <scope>NUCLEOTIDE SEQUENCE [LARGE SCALE GENOMIC DNA]</scope>
    <source>
        <strain evidence="1">BC8_1</strain>
    </source>
</reference>
<name>A0A5S9QDR4_MYCVN</name>
<organism evidence="1 2">
    <name type="scientific">Mycolicibacterium vanbaalenii</name>
    <name type="common">Mycobacterium vanbaalenii</name>
    <dbReference type="NCBI Taxonomy" id="110539"/>
    <lineage>
        <taxon>Bacteria</taxon>
        <taxon>Bacillati</taxon>
        <taxon>Actinomycetota</taxon>
        <taxon>Actinomycetes</taxon>
        <taxon>Mycobacteriales</taxon>
        <taxon>Mycobacteriaceae</taxon>
        <taxon>Mycolicibacterium</taxon>
    </lineage>
</organism>
<evidence type="ECO:0008006" key="3">
    <source>
        <dbReference type="Google" id="ProtNLM"/>
    </source>
</evidence>
<dbReference type="AlphaFoldDB" id="A0A5S9QDR4"/>
<dbReference type="PANTHER" id="PTHR34861:SF10">
    <property type="entry name" value="CYCLASE"/>
    <property type="match status" value="1"/>
</dbReference>
<dbReference type="Pfam" id="PF04199">
    <property type="entry name" value="Cyclase"/>
    <property type="match status" value="1"/>
</dbReference>
<accession>A0A5S9QDR4</accession>
<evidence type="ECO:0000313" key="1">
    <source>
        <dbReference type="EMBL" id="CAA0115890.1"/>
    </source>
</evidence>
<dbReference type="EMBL" id="CACSIP010000014">
    <property type="protein sequence ID" value="CAA0115890.1"/>
    <property type="molecule type" value="Genomic_DNA"/>
</dbReference>